<dbReference type="RefSeq" id="XP_005840311.1">
    <property type="nucleotide sequence ID" value="XM_005840254.1"/>
</dbReference>
<dbReference type="EMBL" id="JH992970">
    <property type="protein sequence ID" value="EKX53331.1"/>
    <property type="molecule type" value="Genomic_DNA"/>
</dbReference>
<reference evidence="4" key="3">
    <citation type="submission" date="2015-06" db="UniProtKB">
        <authorList>
            <consortium name="EnsemblProtists"/>
        </authorList>
    </citation>
    <scope>IDENTIFICATION</scope>
</reference>
<dbReference type="PaxDb" id="55529-EKX53331"/>
<keyword evidence="5" id="KW-1185">Reference proteome</keyword>
<name>L1JXP8_GUITC</name>
<dbReference type="GeneID" id="17310127"/>
<evidence type="ECO:0000256" key="2">
    <source>
        <dbReference type="SAM" id="MobiDB-lite"/>
    </source>
</evidence>
<feature type="coiled-coil region" evidence="1">
    <location>
        <begin position="144"/>
        <end position="207"/>
    </location>
</feature>
<evidence type="ECO:0000313" key="4">
    <source>
        <dbReference type="EnsemblProtists" id="EKX53331"/>
    </source>
</evidence>
<organism evidence="3">
    <name type="scientific">Guillardia theta (strain CCMP2712)</name>
    <name type="common">Cryptophyte</name>
    <dbReference type="NCBI Taxonomy" id="905079"/>
    <lineage>
        <taxon>Eukaryota</taxon>
        <taxon>Cryptophyceae</taxon>
        <taxon>Pyrenomonadales</taxon>
        <taxon>Geminigeraceae</taxon>
        <taxon>Guillardia</taxon>
    </lineage>
</organism>
<evidence type="ECO:0000256" key="1">
    <source>
        <dbReference type="SAM" id="Coils"/>
    </source>
</evidence>
<reference evidence="3 5" key="1">
    <citation type="journal article" date="2012" name="Nature">
        <title>Algal genomes reveal evolutionary mosaicism and the fate of nucleomorphs.</title>
        <authorList>
            <consortium name="DOE Joint Genome Institute"/>
            <person name="Curtis B.A."/>
            <person name="Tanifuji G."/>
            <person name="Burki F."/>
            <person name="Gruber A."/>
            <person name="Irimia M."/>
            <person name="Maruyama S."/>
            <person name="Arias M.C."/>
            <person name="Ball S.G."/>
            <person name="Gile G.H."/>
            <person name="Hirakawa Y."/>
            <person name="Hopkins J.F."/>
            <person name="Kuo A."/>
            <person name="Rensing S.A."/>
            <person name="Schmutz J."/>
            <person name="Symeonidi A."/>
            <person name="Elias M."/>
            <person name="Eveleigh R.J."/>
            <person name="Herman E.K."/>
            <person name="Klute M.J."/>
            <person name="Nakayama T."/>
            <person name="Obornik M."/>
            <person name="Reyes-Prieto A."/>
            <person name="Armbrust E.V."/>
            <person name="Aves S.J."/>
            <person name="Beiko R.G."/>
            <person name="Coutinho P."/>
            <person name="Dacks J.B."/>
            <person name="Durnford D.G."/>
            <person name="Fast N.M."/>
            <person name="Green B.R."/>
            <person name="Grisdale C.J."/>
            <person name="Hempel F."/>
            <person name="Henrissat B."/>
            <person name="Hoppner M.P."/>
            <person name="Ishida K."/>
            <person name="Kim E."/>
            <person name="Koreny L."/>
            <person name="Kroth P.G."/>
            <person name="Liu Y."/>
            <person name="Malik S.B."/>
            <person name="Maier U.G."/>
            <person name="McRose D."/>
            <person name="Mock T."/>
            <person name="Neilson J.A."/>
            <person name="Onodera N.T."/>
            <person name="Poole A.M."/>
            <person name="Pritham E.J."/>
            <person name="Richards T.A."/>
            <person name="Rocap G."/>
            <person name="Roy S.W."/>
            <person name="Sarai C."/>
            <person name="Schaack S."/>
            <person name="Shirato S."/>
            <person name="Slamovits C.H."/>
            <person name="Spencer D.F."/>
            <person name="Suzuki S."/>
            <person name="Worden A.Z."/>
            <person name="Zauner S."/>
            <person name="Barry K."/>
            <person name="Bell C."/>
            <person name="Bharti A.K."/>
            <person name="Crow J.A."/>
            <person name="Grimwood J."/>
            <person name="Kramer R."/>
            <person name="Lindquist E."/>
            <person name="Lucas S."/>
            <person name="Salamov A."/>
            <person name="McFadden G.I."/>
            <person name="Lane C.E."/>
            <person name="Keeling P.J."/>
            <person name="Gray M.W."/>
            <person name="Grigoriev I.V."/>
            <person name="Archibald J.M."/>
        </authorList>
    </citation>
    <scope>NUCLEOTIDE SEQUENCE</scope>
    <source>
        <strain evidence="3 5">CCMP2712</strain>
    </source>
</reference>
<evidence type="ECO:0000313" key="5">
    <source>
        <dbReference type="Proteomes" id="UP000011087"/>
    </source>
</evidence>
<gene>
    <name evidence="3" type="ORF">GUITHDRAFT_101033</name>
</gene>
<protein>
    <submittedName>
        <fullName evidence="3 4">Uncharacterized protein</fullName>
    </submittedName>
</protein>
<keyword evidence="1" id="KW-0175">Coiled coil</keyword>
<proteinExistence type="predicted"/>
<dbReference type="EnsemblProtists" id="EKX53331">
    <property type="protein sequence ID" value="EKX53331"/>
    <property type="gene ID" value="GUITHDRAFT_101033"/>
</dbReference>
<dbReference type="KEGG" id="gtt:GUITHDRAFT_101033"/>
<dbReference type="HOGENOM" id="CLU_922709_0_0_1"/>
<reference evidence="5" key="2">
    <citation type="submission" date="2012-11" db="EMBL/GenBank/DDBJ databases">
        <authorList>
            <person name="Kuo A."/>
            <person name="Curtis B.A."/>
            <person name="Tanifuji G."/>
            <person name="Burki F."/>
            <person name="Gruber A."/>
            <person name="Irimia M."/>
            <person name="Maruyama S."/>
            <person name="Arias M.C."/>
            <person name="Ball S.G."/>
            <person name="Gile G.H."/>
            <person name="Hirakawa Y."/>
            <person name="Hopkins J.F."/>
            <person name="Rensing S.A."/>
            <person name="Schmutz J."/>
            <person name="Symeonidi A."/>
            <person name="Elias M."/>
            <person name="Eveleigh R.J."/>
            <person name="Herman E.K."/>
            <person name="Klute M.J."/>
            <person name="Nakayama T."/>
            <person name="Obornik M."/>
            <person name="Reyes-Prieto A."/>
            <person name="Armbrust E.V."/>
            <person name="Aves S.J."/>
            <person name="Beiko R.G."/>
            <person name="Coutinho P."/>
            <person name="Dacks J.B."/>
            <person name="Durnford D.G."/>
            <person name="Fast N.M."/>
            <person name="Green B.R."/>
            <person name="Grisdale C."/>
            <person name="Hempe F."/>
            <person name="Henrissat B."/>
            <person name="Hoppner M.P."/>
            <person name="Ishida K.-I."/>
            <person name="Kim E."/>
            <person name="Koreny L."/>
            <person name="Kroth P.G."/>
            <person name="Liu Y."/>
            <person name="Malik S.-B."/>
            <person name="Maier U.G."/>
            <person name="McRose D."/>
            <person name="Mock T."/>
            <person name="Neilson J.A."/>
            <person name="Onodera N.T."/>
            <person name="Poole A.M."/>
            <person name="Pritham E.J."/>
            <person name="Richards T.A."/>
            <person name="Rocap G."/>
            <person name="Roy S.W."/>
            <person name="Sarai C."/>
            <person name="Schaack S."/>
            <person name="Shirato S."/>
            <person name="Slamovits C.H."/>
            <person name="Spencer D.F."/>
            <person name="Suzuki S."/>
            <person name="Worden A.Z."/>
            <person name="Zauner S."/>
            <person name="Barry K."/>
            <person name="Bell C."/>
            <person name="Bharti A.K."/>
            <person name="Crow J.A."/>
            <person name="Grimwood J."/>
            <person name="Kramer R."/>
            <person name="Lindquist E."/>
            <person name="Lucas S."/>
            <person name="Salamov A."/>
            <person name="McFadden G.I."/>
            <person name="Lane C.E."/>
            <person name="Keeling P.J."/>
            <person name="Gray M.W."/>
            <person name="Grigoriev I.V."/>
            <person name="Archibald J.M."/>
        </authorList>
    </citation>
    <scope>NUCLEOTIDE SEQUENCE</scope>
    <source>
        <strain evidence="5">CCMP2712</strain>
    </source>
</reference>
<feature type="compositionally biased region" description="Low complexity" evidence="2">
    <location>
        <begin position="1"/>
        <end position="11"/>
    </location>
</feature>
<sequence length="302" mass="34552">MKAWQRSAPSSRRGRRGRKGQQERKDCRTVSDSCKYSLGESDDETLDLLRGSTLIDDTLTEQHLAVDPASSHSFTCNQETPELLASPDRHPSSISGQAGRQLLTEQEQTRLIECEDVTVLKKLLNSSKKCEELARVVKKQDMLLYELVAQNMKLKDEMQKCKAKTAGLDERKTHVLELALQTSNNVVSSLKRKMKMLEDALSQKTLQSEISKRIANRSRQEERQLSSALKSSADDRRALHHELMNERIEYSNGILGIEKFEESNLDKKISKLEFGVDQAMERWMEKKLLLLVWRNWCSSRSG</sequence>
<feature type="region of interest" description="Disordered" evidence="2">
    <location>
        <begin position="1"/>
        <end position="28"/>
    </location>
</feature>
<accession>L1JXP8</accession>
<dbReference type="AlphaFoldDB" id="L1JXP8"/>
<evidence type="ECO:0000313" key="3">
    <source>
        <dbReference type="EMBL" id="EKX53331.1"/>
    </source>
</evidence>
<dbReference type="Proteomes" id="UP000011087">
    <property type="component" value="Unassembled WGS sequence"/>
</dbReference>